<dbReference type="InParanoid" id="A0A6C2YU24"/>
<dbReference type="Proteomes" id="UP000464378">
    <property type="component" value="Chromosome"/>
</dbReference>
<gene>
    <name evidence="1" type="ORF">GMBLW1_40530</name>
</gene>
<proteinExistence type="predicted"/>
<keyword evidence="2" id="KW-1185">Reference proteome</keyword>
<reference evidence="1" key="1">
    <citation type="submission" date="2019-04" db="EMBL/GenBank/DDBJ databases">
        <authorList>
            <consortium name="Science for Life Laboratories"/>
        </authorList>
    </citation>
    <scope>NUCLEOTIDE SEQUENCE</scope>
    <source>
        <strain evidence="1">MBLW1</strain>
    </source>
</reference>
<evidence type="ECO:0000313" key="1">
    <source>
        <dbReference type="EMBL" id="VIP05140.1"/>
    </source>
</evidence>
<dbReference type="EMBL" id="LR593887">
    <property type="protein sequence ID" value="VTS07636.1"/>
    <property type="molecule type" value="Genomic_DNA"/>
</dbReference>
<dbReference type="SUPFAM" id="SSF103032">
    <property type="entry name" value="Hypothetical protein YwqG"/>
    <property type="match status" value="1"/>
</dbReference>
<organism evidence="1">
    <name type="scientific">Tuwongella immobilis</name>
    <dbReference type="NCBI Taxonomy" id="692036"/>
    <lineage>
        <taxon>Bacteria</taxon>
        <taxon>Pseudomonadati</taxon>
        <taxon>Planctomycetota</taxon>
        <taxon>Planctomycetia</taxon>
        <taxon>Gemmatales</taxon>
        <taxon>Gemmataceae</taxon>
        <taxon>Tuwongella</taxon>
    </lineage>
</organism>
<dbReference type="Gene3D" id="2.30.320.10">
    <property type="entry name" value="YwqG-like"/>
    <property type="match status" value="1"/>
</dbReference>
<dbReference type="PANTHER" id="PTHR36436">
    <property type="entry name" value="SLL5081 PROTEIN"/>
    <property type="match status" value="1"/>
</dbReference>
<dbReference type="PANTHER" id="PTHR36436:SF6">
    <property type="entry name" value="SLL5081 PROTEIN"/>
    <property type="match status" value="1"/>
</dbReference>
<dbReference type="Pfam" id="PF09234">
    <property type="entry name" value="DUF1963"/>
    <property type="match status" value="1"/>
</dbReference>
<dbReference type="AlphaFoldDB" id="A0A6C2YU24"/>
<dbReference type="InterPro" id="IPR015315">
    <property type="entry name" value="DUF1963"/>
</dbReference>
<protein>
    <recommendedName>
        <fullName evidence="3">DUF1963 domain-containing protein</fullName>
    </recommendedName>
</protein>
<sequence length="342" mass="38634">MPLHEFATYDNIERSFLSRISETLSEQPIFDEYADWLSKVDPVAATFVRAYSEHAFSGSPKPGPMTHRNPSWHRILGYCLGYDDRAWHETIREIPVSTRSIIDRWVRPIVTITAQECSLASLPLGESRFLGAPDLPAGFSWPVCAHGPLIFQAQINLSDLRHSVATHRFGLPSDGWLVLFAFDDEITGYQPGVVSRGADRVYKEVPDLTLLTYIPASAELVRFALPTGMRPWNHADFACSLTFGESLDIPWGYDTDDPRLHDEGVSEWMASMRGGWGCKLMGYPWHGRTENTSPGPDWRNLITLGSIQETGWSWCDGQHLDVYVHEDGLRNRSFHPFYGYAA</sequence>
<dbReference type="InterPro" id="IPR035948">
    <property type="entry name" value="YwqG-like_sf"/>
</dbReference>
<dbReference type="KEGG" id="tim:GMBLW1_40530"/>
<name>A0A6C2YU24_9BACT</name>
<evidence type="ECO:0008006" key="3">
    <source>
        <dbReference type="Google" id="ProtNLM"/>
    </source>
</evidence>
<dbReference type="EMBL" id="LR586016">
    <property type="protein sequence ID" value="VIP05140.1"/>
    <property type="molecule type" value="Genomic_DNA"/>
</dbReference>
<accession>A0A6C2YU24</accession>
<evidence type="ECO:0000313" key="2">
    <source>
        <dbReference type="Proteomes" id="UP000464378"/>
    </source>
</evidence>